<dbReference type="EMBL" id="CP036316">
    <property type="protein sequence ID" value="QDT65244.1"/>
    <property type="molecule type" value="Genomic_DNA"/>
</dbReference>
<sequence>MNTVNGREPDLTLDRQEPMRLKRNIILFRCLFILVFPGCQRTETIPIAEFQVIGLPTTVMNFHAAEQESLNWCWAACVQMVLSTRNVMVTQPEIVANVNAGYVEDRPGSPFEVLEQLDRWKSADGQWELEALIGIGPPSLELMSLQFEQKTPLIVAYKNPGLSVGHAVVVTAVIYEQTRHGPRIVKVLVRDPWPDFRSSSGKRELSFEEFQRIETYLLVLPVRATPLF</sequence>
<dbReference type="Pfam" id="PF12385">
    <property type="entry name" value="Peptidase_C70"/>
    <property type="match status" value="1"/>
</dbReference>
<dbReference type="InterPro" id="IPR022118">
    <property type="entry name" value="Peptidase_C70_AvrRpt2"/>
</dbReference>
<name>A0A517TA40_9PLAN</name>
<dbReference type="KEGG" id="chya:V22_24910"/>
<evidence type="ECO:0000313" key="1">
    <source>
        <dbReference type="EMBL" id="QDT65244.1"/>
    </source>
</evidence>
<organism evidence="1 2">
    <name type="scientific">Calycomorphotria hydatis</name>
    <dbReference type="NCBI Taxonomy" id="2528027"/>
    <lineage>
        <taxon>Bacteria</taxon>
        <taxon>Pseudomonadati</taxon>
        <taxon>Planctomycetota</taxon>
        <taxon>Planctomycetia</taxon>
        <taxon>Planctomycetales</taxon>
        <taxon>Planctomycetaceae</taxon>
        <taxon>Calycomorphotria</taxon>
    </lineage>
</organism>
<proteinExistence type="predicted"/>
<dbReference type="Gene3D" id="3.90.70.10">
    <property type="entry name" value="Cysteine proteinases"/>
    <property type="match status" value="1"/>
</dbReference>
<dbReference type="OrthoDB" id="5148996at2"/>
<evidence type="ECO:0000313" key="2">
    <source>
        <dbReference type="Proteomes" id="UP000319976"/>
    </source>
</evidence>
<dbReference type="AlphaFoldDB" id="A0A517TA40"/>
<dbReference type="Proteomes" id="UP000319976">
    <property type="component" value="Chromosome"/>
</dbReference>
<protein>
    <recommendedName>
        <fullName evidence="3">Peptidase C39-like domain-containing protein</fullName>
    </recommendedName>
</protein>
<keyword evidence="2" id="KW-1185">Reference proteome</keyword>
<evidence type="ECO:0008006" key="3">
    <source>
        <dbReference type="Google" id="ProtNLM"/>
    </source>
</evidence>
<gene>
    <name evidence="1" type="ORF">V22_24910</name>
</gene>
<reference evidence="1 2" key="1">
    <citation type="submission" date="2019-02" db="EMBL/GenBank/DDBJ databases">
        <title>Deep-cultivation of Planctomycetes and their phenomic and genomic characterization uncovers novel biology.</title>
        <authorList>
            <person name="Wiegand S."/>
            <person name="Jogler M."/>
            <person name="Boedeker C."/>
            <person name="Pinto D."/>
            <person name="Vollmers J."/>
            <person name="Rivas-Marin E."/>
            <person name="Kohn T."/>
            <person name="Peeters S.H."/>
            <person name="Heuer A."/>
            <person name="Rast P."/>
            <person name="Oberbeckmann S."/>
            <person name="Bunk B."/>
            <person name="Jeske O."/>
            <person name="Meyerdierks A."/>
            <person name="Storesund J.E."/>
            <person name="Kallscheuer N."/>
            <person name="Luecker S."/>
            <person name="Lage O.M."/>
            <person name="Pohl T."/>
            <person name="Merkel B.J."/>
            <person name="Hornburger P."/>
            <person name="Mueller R.-W."/>
            <person name="Bruemmer F."/>
            <person name="Labrenz M."/>
            <person name="Spormann A.M."/>
            <person name="Op den Camp H."/>
            <person name="Overmann J."/>
            <person name="Amann R."/>
            <person name="Jetten M.S.M."/>
            <person name="Mascher T."/>
            <person name="Medema M.H."/>
            <person name="Devos D.P."/>
            <person name="Kaster A.-K."/>
            <person name="Ovreas L."/>
            <person name="Rohde M."/>
            <person name="Galperin M.Y."/>
            <person name="Jogler C."/>
        </authorList>
    </citation>
    <scope>NUCLEOTIDE SEQUENCE [LARGE SCALE GENOMIC DNA]</scope>
    <source>
        <strain evidence="1 2">V22</strain>
    </source>
</reference>
<accession>A0A517TA40</accession>